<dbReference type="Pfam" id="PF14443">
    <property type="entry name" value="DBC1"/>
    <property type="match status" value="1"/>
</dbReference>
<dbReference type="AlphaFoldDB" id="A0A5E4NA26"/>
<accession>A0A5E4NA26</accession>
<keyword evidence="4" id="KW-1185">Reference proteome</keyword>
<proteinExistence type="predicted"/>
<evidence type="ECO:0000256" key="1">
    <source>
        <dbReference type="ARBA" id="ARBA00023054"/>
    </source>
</evidence>
<evidence type="ECO:0000259" key="2">
    <source>
        <dbReference type="SMART" id="SM01122"/>
    </source>
</evidence>
<dbReference type="GO" id="GO:0005634">
    <property type="term" value="C:nucleus"/>
    <property type="evidence" value="ECO:0007669"/>
    <property type="project" value="TreeGrafter"/>
</dbReference>
<reference evidence="3 4" key="1">
    <citation type="submission" date="2019-08" db="EMBL/GenBank/DDBJ databases">
        <authorList>
            <person name="Alioto T."/>
            <person name="Alioto T."/>
            <person name="Gomez Garrido J."/>
        </authorList>
    </citation>
    <scope>NUCLEOTIDE SEQUENCE [LARGE SCALE GENOMIC DNA]</scope>
</reference>
<dbReference type="InterPro" id="IPR045353">
    <property type="entry name" value="LAIKA"/>
</dbReference>
<dbReference type="OrthoDB" id="21006at2759"/>
<gene>
    <name evidence="3" type="ORF">CINCED_3A013173</name>
</gene>
<dbReference type="GO" id="GO:0016787">
    <property type="term" value="F:hydrolase activity"/>
    <property type="evidence" value="ECO:0007669"/>
    <property type="project" value="UniProtKB-KW"/>
</dbReference>
<dbReference type="PANTHER" id="PTHR14304:SF11">
    <property type="entry name" value="SAP DOMAIN-CONTAINING PROTEIN"/>
    <property type="match status" value="1"/>
</dbReference>
<dbReference type="Proteomes" id="UP000325440">
    <property type="component" value="Unassembled WGS sequence"/>
</dbReference>
<organism evidence="3 4">
    <name type="scientific">Cinara cedri</name>
    <dbReference type="NCBI Taxonomy" id="506608"/>
    <lineage>
        <taxon>Eukaryota</taxon>
        <taxon>Metazoa</taxon>
        <taxon>Ecdysozoa</taxon>
        <taxon>Arthropoda</taxon>
        <taxon>Hexapoda</taxon>
        <taxon>Insecta</taxon>
        <taxon>Pterygota</taxon>
        <taxon>Neoptera</taxon>
        <taxon>Paraneoptera</taxon>
        <taxon>Hemiptera</taxon>
        <taxon>Sternorrhyncha</taxon>
        <taxon>Aphidomorpha</taxon>
        <taxon>Aphidoidea</taxon>
        <taxon>Aphididae</taxon>
        <taxon>Lachninae</taxon>
        <taxon>Cinara</taxon>
    </lineage>
</organism>
<dbReference type="InterPro" id="IPR025954">
    <property type="entry name" value="DBC1/CARP1_inactive_NUDIX"/>
</dbReference>
<dbReference type="GO" id="GO:0006355">
    <property type="term" value="P:regulation of DNA-templated transcription"/>
    <property type="evidence" value="ECO:0007669"/>
    <property type="project" value="InterPro"/>
</dbReference>
<protein>
    <submittedName>
        <fullName evidence="3">DBC1/CARP1 catalytically inactive NUDIX hydrolase domain,SAP domain</fullName>
    </submittedName>
</protein>
<name>A0A5E4NA26_9HEMI</name>
<keyword evidence="1" id="KW-0175">Coiled coil</keyword>
<dbReference type="EMBL" id="CABPRJ010001907">
    <property type="protein sequence ID" value="VVC40738.1"/>
    <property type="molecule type" value="Genomic_DNA"/>
</dbReference>
<evidence type="ECO:0000313" key="4">
    <source>
        <dbReference type="Proteomes" id="UP000325440"/>
    </source>
</evidence>
<feature type="domain" description="DBC1/CARP1 catalytically inactive NUDIX hydrolase" evidence="2">
    <location>
        <begin position="177"/>
        <end position="303"/>
    </location>
</feature>
<keyword evidence="3" id="KW-0378">Hydrolase</keyword>
<dbReference type="PANTHER" id="PTHR14304">
    <property type="entry name" value="CELL DIVISION CYCLE AND APOPTOSIS REGULATOR PROTEIN"/>
    <property type="match status" value="1"/>
</dbReference>
<dbReference type="Pfam" id="PF19256">
    <property type="entry name" value="LAIKA"/>
    <property type="match status" value="1"/>
</dbReference>
<evidence type="ECO:0000313" key="3">
    <source>
        <dbReference type="EMBL" id="VVC40738.1"/>
    </source>
</evidence>
<dbReference type="InterPro" id="IPR025224">
    <property type="entry name" value="CCAR1/CCAR2"/>
</dbReference>
<sequence>MKEIKKNIKFIGNDRDNQNTIAQLGSKVDCNGVRGQNNEKYFKRKQCHSPFRQRKVLPLQQNFFLPKFYYEISYGSVVHLKLRYKNLYVPSNFVKMTSKWVDEFPNSRPFTIPDQVHSCPFHVFGKEVDRAIEEKYYTSPTDLDFRYSAKVMLLSLPTLEEFYKACLPEMQSSGPCGRHPAHVIQFLVGLSDQSKPMAIGGAWSPSLDGPNPESDPTVLVKTAIRTCRTIIGLDLSKCNLWNLFFKLEYSRRSIDGVNRTETVVMYVPDVWNCVPTSDEWKTIVTTHKAMADQKLNVFQEPLQTSAYQNVNTDLKKEVDEKPDSNTLLMWMRQDTDLKTELESKSLSSVGSRAVLVDRLISYNKDLVESVGSGKTINKINGDNGVLESAYKAIYNLPDQPSLLVYPHRTMKSSKFDCTILSLSELLNYPRTMSRTKEHSFEVYLFCELFNEMLTRDFGYNIFKSIVLTHAIPSVHTTKEDLSLVTNFIKAQKIESAKEIKTGQILDLQVYLLSYAFFDVHSAGYVLETDLENLFYCIGLELSKDQTKNLMSKILQSNSYKINYVRILKQLHSYSYDGLIIFQDPQSVIMDIFNGKSNHEIYGLRPIHKEQLKGDSSIQISNQKSKQLKIYVDQFKKKISTIKTNLIKIEITENELKGILEKME</sequence>
<dbReference type="SMART" id="SM01122">
    <property type="entry name" value="DBC1"/>
    <property type="match status" value="1"/>
</dbReference>